<dbReference type="RefSeq" id="WP_132093257.1">
    <property type="nucleotide sequence ID" value="NZ_JANKAQ010000014.1"/>
</dbReference>
<dbReference type="InterPro" id="IPR002781">
    <property type="entry name" value="TM_pro_TauE-like"/>
</dbReference>
<dbReference type="InterPro" id="IPR052017">
    <property type="entry name" value="TSUP"/>
</dbReference>
<dbReference type="AlphaFoldDB" id="A0A4R2LAH0"/>
<reference evidence="9 10" key="1">
    <citation type="submission" date="2019-03" db="EMBL/GenBank/DDBJ databases">
        <title>Genomic Encyclopedia of Type Strains, Phase IV (KMG-IV): sequencing the most valuable type-strain genomes for metagenomic binning, comparative biology and taxonomic classification.</title>
        <authorList>
            <person name="Goeker M."/>
        </authorList>
    </citation>
    <scope>NUCLEOTIDE SEQUENCE [LARGE SCALE GENOMIC DNA]</scope>
    <source>
        <strain evidence="9 10">DSM 28559</strain>
    </source>
</reference>
<proteinExistence type="inferred from homology"/>
<comment type="subcellular location">
    <subcellularLocation>
        <location evidence="1 8">Cell membrane</location>
        <topology evidence="1 8">Multi-pass membrane protein</topology>
    </subcellularLocation>
</comment>
<dbReference type="OrthoDB" id="554695at2"/>
<sequence>MDTFTLSLPVLCIICFFVFLAGFVDAAAGGGGLISLPAYLATGIPAHMAYGCNKFSSACGTTLASLRFLKNRAMDVQTALLAAAGSFIGSGVAARIVLTLDDQFLKRIVIVFLPIAAIVIFLNRGYGEENCAGCLSKKRKVVLALLIGLFIGFYDGMVGPGTGTFAIIAFSILMKYDLKTASGNAKILNLASNYASLITYAVNGNVLWMVAVPAAACNVLGSYFGSGMALKRGAAFIRPMIFCVMFLLLIKIVSDIIL</sequence>
<protein>
    <recommendedName>
        <fullName evidence="8">Probable membrane transporter protein</fullName>
    </recommendedName>
</protein>
<feature type="transmembrane region" description="Helical" evidence="8">
    <location>
        <begin position="104"/>
        <end position="122"/>
    </location>
</feature>
<feature type="transmembrane region" description="Helical" evidence="8">
    <location>
        <begin position="206"/>
        <end position="224"/>
    </location>
</feature>
<gene>
    <name evidence="9" type="ORF">EV212_11334</name>
</gene>
<comment type="similarity">
    <text evidence="2 8">Belongs to the 4-toluene sulfonate uptake permease (TSUP) (TC 2.A.102) family.</text>
</comment>
<evidence type="ECO:0000256" key="4">
    <source>
        <dbReference type="ARBA" id="ARBA00022475"/>
    </source>
</evidence>
<dbReference type="PANTHER" id="PTHR30269:SF0">
    <property type="entry name" value="MEMBRANE TRANSPORTER PROTEIN YFCA-RELATED"/>
    <property type="match status" value="1"/>
</dbReference>
<dbReference type="GO" id="GO:0005886">
    <property type="term" value="C:plasma membrane"/>
    <property type="evidence" value="ECO:0007669"/>
    <property type="project" value="UniProtKB-SubCell"/>
</dbReference>
<evidence type="ECO:0000313" key="9">
    <source>
        <dbReference type="EMBL" id="TCO83247.1"/>
    </source>
</evidence>
<keyword evidence="6 8" id="KW-1133">Transmembrane helix</keyword>
<evidence type="ECO:0000256" key="3">
    <source>
        <dbReference type="ARBA" id="ARBA00022448"/>
    </source>
</evidence>
<evidence type="ECO:0000256" key="7">
    <source>
        <dbReference type="ARBA" id="ARBA00023136"/>
    </source>
</evidence>
<organism evidence="9 10">
    <name type="scientific">Frisingicoccus caecimuris</name>
    <dbReference type="NCBI Taxonomy" id="1796636"/>
    <lineage>
        <taxon>Bacteria</taxon>
        <taxon>Bacillati</taxon>
        <taxon>Bacillota</taxon>
        <taxon>Clostridia</taxon>
        <taxon>Lachnospirales</taxon>
        <taxon>Lachnospiraceae</taxon>
        <taxon>Frisingicoccus</taxon>
    </lineage>
</organism>
<evidence type="ECO:0000256" key="1">
    <source>
        <dbReference type="ARBA" id="ARBA00004651"/>
    </source>
</evidence>
<dbReference type="Proteomes" id="UP000295711">
    <property type="component" value="Unassembled WGS sequence"/>
</dbReference>
<keyword evidence="4 8" id="KW-1003">Cell membrane</keyword>
<feature type="transmembrane region" description="Helical" evidence="8">
    <location>
        <begin position="6"/>
        <end position="28"/>
    </location>
</feature>
<keyword evidence="3" id="KW-0813">Transport</keyword>
<feature type="transmembrane region" description="Helical" evidence="8">
    <location>
        <begin position="143"/>
        <end position="173"/>
    </location>
</feature>
<evidence type="ECO:0000256" key="5">
    <source>
        <dbReference type="ARBA" id="ARBA00022692"/>
    </source>
</evidence>
<dbReference type="PANTHER" id="PTHR30269">
    <property type="entry name" value="TRANSMEMBRANE PROTEIN YFCA"/>
    <property type="match status" value="1"/>
</dbReference>
<name>A0A4R2LAH0_9FIRM</name>
<keyword evidence="7 8" id="KW-0472">Membrane</keyword>
<keyword evidence="5 8" id="KW-0812">Transmembrane</keyword>
<evidence type="ECO:0000313" key="10">
    <source>
        <dbReference type="Proteomes" id="UP000295711"/>
    </source>
</evidence>
<feature type="transmembrane region" description="Helical" evidence="8">
    <location>
        <begin position="236"/>
        <end position="257"/>
    </location>
</feature>
<evidence type="ECO:0000256" key="6">
    <source>
        <dbReference type="ARBA" id="ARBA00022989"/>
    </source>
</evidence>
<feature type="transmembrane region" description="Helical" evidence="8">
    <location>
        <begin position="79"/>
        <end position="98"/>
    </location>
</feature>
<keyword evidence="10" id="KW-1185">Reference proteome</keyword>
<dbReference type="EMBL" id="SLXA01000013">
    <property type="protein sequence ID" value="TCO83247.1"/>
    <property type="molecule type" value="Genomic_DNA"/>
</dbReference>
<evidence type="ECO:0000256" key="2">
    <source>
        <dbReference type="ARBA" id="ARBA00009142"/>
    </source>
</evidence>
<accession>A0A4R2LAH0</accession>
<comment type="caution">
    <text evidence="9">The sequence shown here is derived from an EMBL/GenBank/DDBJ whole genome shotgun (WGS) entry which is preliminary data.</text>
</comment>
<evidence type="ECO:0000256" key="8">
    <source>
        <dbReference type="RuleBase" id="RU363041"/>
    </source>
</evidence>
<dbReference type="Pfam" id="PF01925">
    <property type="entry name" value="TauE"/>
    <property type="match status" value="1"/>
</dbReference>